<reference evidence="1 2" key="1">
    <citation type="submission" date="2023-08" db="EMBL/GenBank/DDBJ databases">
        <title>Black Yeasts Isolated from many extreme environments.</title>
        <authorList>
            <person name="Coleine C."/>
            <person name="Stajich J.E."/>
            <person name="Selbmann L."/>
        </authorList>
    </citation>
    <scope>NUCLEOTIDE SEQUENCE [LARGE SCALE GENOMIC DNA]</scope>
    <source>
        <strain evidence="1 2">CCFEE 5885</strain>
    </source>
</reference>
<sequence>MREEDFGMDTFVKRQGKRKFVTLMADDSAEKCEPALDSELKSHPIAIQPAIAAYRQCVVRFSWSSDEDVPEVEPLRHETKVQILSYIRTPRDDAFIAKVRQTL</sequence>
<gene>
    <name evidence="1" type="ORF">LTR24_010723</name>
</gene>
<proteinExistence type="predicted"/>
<evidence type="ECO:0000313" key="1">
    <source>
        <dbReference type="EMBL" id="KAK5069248.1"/>
    </source>
</evidence>
<comment type="caution">
    <text evidence="1">The sequence shown here is derived from an EMBL/GenBank/DDBJ whole genome shotgun (WGS) entry which is preliminary data.</text>
</comment>
<organism evidence="1 2">
    <name type="scientific">Lithohypha guttulata</name>
    <dbReference type="NCBI Taxonomy" id="1690604"/>
    <lineage>
        <taxon>Eukaryota</taxon>
        <taxon>Fungi</taxon>
        <taxon>Dikarya</taxon>
        <taxon>Ascomycota</taxon>
        <taxon>Pezizomycotina</taxon>
        <taxon>Eurotiomycetes</taxon>
        <taxon>Chaetothyriomycetidae</taxon>
        <taxon>Chaetothyriales</taxon>
        <taxon>Trichomeriaceae</taxon>
        <taxon>Lithohypha</taxon>
    </lineage>
</organism>
<evidence type="ECO:0000313" key="2">
    <source>
        <dbReference type="Proteomes" id="UP001345013"/>
    </source>
</evidence>
<name>A0ABR0JT04_9EURO</name>
<dbReference type="Proteomes" id="UP001345013">
    <property type="component" value="Unassembled WGS sequence"/>
</dbReference>
<protein>
    <submittedName>
        <fullName evidence="1">Uncharacterized protein</fullName>
    </submittedName>
</protein>
<dbReference type="EMBL" id="JAVRRG010000471">
    <property type="protein sequence ID" value="KAK5069248.1"/>
    <property type="molecule type" value="Genomic_DNA"/>
</dbReference>
<accession>A0ABR0JT04</accession>
<keyword evidence="2" id="KW-1185">Reference proteome</keyword>